<dbReference type="OrthoDB" id="238471at2"/>
<gene>
    <name evidence="2" type="ORF">HG66A1_64080</name>
</gene>
<feature type="chain" id="PRO_5021889384" description="DUF1573 domain-containing protein" evidence="1">
    <location>
        <begin position="25"/>
        <end position="432"/>
    </location>
</feature>
<dbReference type="AlphaFoldDB" id="A0A517PYX5"/>
<organism evidence="2 3">
    <name type="scientific">Gimesia chilikensis</name>
    <dbReference type="NCBI Taxonomy" id="2605989"/>
    <lineage>
        <taxon>Bacteria</taxon>
        <taxon>Pseudomonadati</taxon>
        <taxon>Planctomycetota</taxon>
        <taxon>Planctomycetia</taxon>
        <taxon>Planctomycetales</taxon>
        <taxon>Planctomycetaceae</taxon>
        <taxon>Gimesia</taxon>
    </lineage>
</organism>
<evidence type="ECO:0000313" key="3">
    <source>
        <dbReference type="Proteomes" id="UP000320421"/>
    </source>
</evidence>
<name>A0A517PYX5_9PLAN</name>
<dbReference type="RefSeq" id="WP_145193367.1">
    <property type="nucleotide sequence ID" value="NZ_CP036266.1"/>
</dbReference>
<evidence type="ECO:0000256" key="1">
    <source>
        <dbReference type="SAM" id="SignalP"/>
    </source>
</evidence>
<keyword evidence="1" id="KW-0732">Signal</keyword>
<dbReference type="InterPro" id="IPR011467">
    <property type="entry name" value="DUF1573"/>
</dbReference>
<dbReference type="EMBL" id="CP036266">
    <property type="protein sequence ID" value="QDT24574.1"/>
    <property type="molecule type" value="Genomic_DNA"/>
</dbReference>
<reference evidence="2 3" key="1">
    <citation type="submission" date="2019-02" db="EMBL/GenBank/DDBJ databases">
        <title>Deep-cultivation of Planctomycetes and their phenomic and genomic characterization uncovers novel biology.</title>
        <authorList>
            <person name="Wiegand S."/>
            <person name="Jogler M."/>
            <person name="Boedeker C."/>
            <person name="Pinto D."/>
            <person name="Vollmers J."/>
            <person name="Rivas-Marin E."/>
            <person name="Kohn T."/>
            <person name="Peeters S.H."/>
            <person name="Heuer A."/>
            <person name="Rast P."/>
            <person name="Oberbeckmann S."/>
            <person name="Bunk B."/>
            <person name="Jeske O."/>
            <person name="Meyerdierks A."/>
            <person name="Storesund J.E."/>
            <person name="Kallscheuer N."/>
            <person name="Luecker S."/>
            <person name="Lage O.M."/>
            <person name="Pohl T."/>
            <person name="Merkel B.J."/>
            <person name="Hornburger P."/>
            <person name="Mueller R.-W."/>
            <person name="Bruemmer F."/>
            <person name="Labrenz M."/>
            <person name="Spormann A.M."/>
            <person name="Op den Camp H."/>
            <person name="Overmann J."/>
            <person name="Amann R."/>
            <person name="Jetten M.S.M."/>
            <person name="Mascher T."/>
            <person name="Medema M.H."/>
            <person name="Devos D.P."/>
            <person name="Kaster A.-K."/>
            <person name="Ovreas L."/>
            <person name="Rohde M."/>
            <person name="Galperin M.Y."/>
            <person name="Jogler C."/>
        </authorList>
    </citation>
    <scope>NUCLEOTIDE SEQUENCE [LARGE SCALE GENOMIC DNA]</scope>
    <source>
        <strain evidence="2 3">HG66A1</strain>
    </source>
</reference>
<accession>A0A517PYX5</accession>
<dbReference type="Gene3D" id="2.60.40.10">
    <property type="entry name" value="Immunoglobulins"/>
    <property type="match status" value="1"/>
</dbReference>
<dbReference type="Pfam" id="PF07610">
    <property type="entry name" value="DUF1573"/>
    <property type="match status" value="1"/>
</dbReference>
<protein>
    <recommendedName>
        <fullName evidence="4">DUF1573 domain-containing protein</fullName>
    </recommendedName>
</protein>
<evidence type="ECO:0000313" key="2">
    <source>
        <dbReference type="EMBL" id="QDT24574.1"/>
    </source>
</evidence>
<keyword evidence="3" id="KW-1185">Reference proteome</keyword>
<sequence length="432" mass="48209" precursor="true">MSSGKQLGIAFVIRIVLLSGIASADAADPQQSAPRSISEREFRAAYVDAAKKFNAAYQNIQCKARCRYRLDDPNNLSHKRRYDFTAHLLMKGDSAVTIQDYAQETPRGGTDTSQVACATSHYAFELHKTRRNHPYQLNYFTRTPDRVARTRLILGNDVDVYLCAGSFMYHNPFEAIINKPSFTVVKLERLAANPSGTDNRVTLDFKLTNDPWSISGGHIVFAPQLNWAVLEYRYRCDYSDTDYSIFTGRNSFSSPRKNTILFPMSCELEAVHHHSGMQPIREQHTAQLTDFSLGTVDDAVFRLSNFGLSDIPLAKPTSTTGKQIIAPRCEFKDIPANKTARQKVTIQNTSSLPIQLLGAMVPCTPSGCAYAEGLPLRIPAGQQGSFTILFKATTPGKFNTEIELYTDQPGQTKIRMPLYGTVKENAKVQQKK</sequence>
<dbReference type="InterPro" id="IPR013783">
    <property type="entry name" value="Ig-like_fold"/>
</dbReference>
<proteinExistence type="predicted"/>
<feature type="signal peptide" evidence="1">
    <location>
        <begin position="1"/>
        <end position="24"/>
    </location>
</feature>
<evidence type="ECO:0008006" key="4">
    <source>
        <dbReference type="Google" id="ProtNLM"/>
    </source>
</evidence>
<dbReference type="Proteomes" id="UP000320421">
    <property type="component" value="Chromosome"/>
</dbReference>